<protein>
    <submittedName>
        <fullName evidence="1">Uncharacterized protein</fullName>
    </submittedName>
</protein>
<evidence type="ECO:0000313" key="1">
    <source>
        <dbReference type="EMBL" id="KKK53568.1"/>
    </source>
</evidence>
<proteinExistence type="predicted"/>
<feature type="non-terminal residue" evidence="1">
    <location>
        <position position="1"/>
    </location>
</feature>
<sequence>GYVGEFKVEEDVTDSEQYLICSRYYDLARDEVLAAHLWNEAMVDVIILQNATDPIFGYDRRYSKPSTAVRIASVDDELGSDRRLNLQGRRPWEVKAEFILANAGIVPPSWSTNIDFIDGQFVSVTPDAWVTATAYIDGQYIKSGTSIYEVLVSHTSDTIANDLTSNNIVLRATGSTVTYEVLVTHTSDTVVADITSGNISASGDVIDARVVYVTYVTKLTDTDKWSPKLKHTVAMKLAIKIYTKIKNDPKGRAELIEEFETLTMPKARSIDGMQGTPKPIFSSDWIASRAEGMWRL</sequence>
<accession>A0A0F8WAB9</accession>
<dbReference type="EMBL" id="LAZR01066437">
    <property type="protein sequence ID" value="KKK53568.1"/>
    <property type="molecule type" value="Genomic_DNA"/>
</dbReference>
<gene>
    <name evidence="1" type="ORF">LCGC14_3093500</name>
</gene>
<dbReference type="AlphaFoldDB" id="A0A0F8WAB9"/>
<reference evidence="1" key="1">
    <citation type="journal article" date="2015" name="Nature">
        <title>Complex archaea that bridge the gap between prokaryotes and eukaryotes.</title>
        <authorList>
            <person name="Spang A."/>
            <person name="Saw J.H."/>
            <person name="Jorgensen S.L."/>
            <person name="Zaremba-Niedzwiedzka K."/>
            <person name="Martijn J."/>
            <person name="Lind A.E."/>
            <person name="van Eijk R."/>
            <person name="Schleper C."/>
            <person name="Guy L."/>
            <person name="Ettema T.J."/>
        </authorList>
    </citation>
    <scope>NUCLEOTIDE SEQUENCE</scope>
</reference>
<name>A0A0F8WAB9_9ZZZZ</name>
<organism evidence="1">
    <name type="scientific">marine sediment metagenome</name>
    <dbReference type="NCBI Taxonomy" id="412755"/>
    <lineage>
        <taxon>unclassified sequences</taxon>
        <taxon>metagenomes</taxon>
        <taxon>ecological metagenomes</taxon>
    </lineage>
</organism>
<comment type="caution">
    <text evidence="1">The sequence shown here is derived from an EMBL/GenBank/DDBJ whole genome shotgun (WGS) entry which is preliminary data.</text>
</comment>